<comment type="caution">
    <text evidence="3">The sequence shown here is derived from an EMBL/GenBank/DDBJ whole genome shotgun (WGS) entry which is preliminary data.</text>
</comment>
<sequence>MRLHPILLLTLTTAAAAIPATEDNKPNTDVLQPRGNVHVTSFSFDADPASSEVDGDDDDSSDGNTLTSRASTKQWNAKGGCKRDWGGRCLNTCKSEARKKGYNCDRVKDQIWKEDCWLGWCVCACYCFR</sequence>
<protein>
    <recommendedName>
        <fullName evidence="5">Invertebrate defensins family profile domain-containing protein</fullName>
    </recommendedName>
</protein>
<proteinExistence type="predicted"/>
<evidence type="ECO:0000256" key="1">
    <source>
        <dbReference type="SAM" id="MobiDB-lite"/>
    </source>
</evidence>
<feature type="chain" id="PRO_5042923162" description="Invertebrate defensins family profile domain-containing protein" evidence="2">
    <location>
        <begin position="18"/>
        <end position="129"/>
    </location>
</feature>
<evidence type="ECO:0000256" key="2">
    <source>
        <dbReference type="SAM" id="SignalP"/>
    </source>
</evidence>
<dbReference type="Proteomes" id="UP001303115">
    <property type="component" value="Unassembled WGS sequence"/>
</dbReference>
<gene>
    <name evidence="3" type="ORF">C8A01DRAFT_16985</name>
</gene>
<evidence type="ECO:0008006" key="5">
    <source>
        <dbReference type="Google" id="ProtNLM"/>
    </source>
</evidence>
<evidence type="ECO:0000313" key="3">
    <source>
        <dbReference type="EMBL" id="KAK4038951.1"/>
    </source>
</evidence>
<name>A0AAN6PDL6_9PEZI</name>
<reference evidence="4" key="1">
    <citation type="journal article" date="2023" name="Mol. Phylogenet. Evol.">
        <title>Genome-scale phylogeny and comparative genomics of the fungal order Sordariales.</title>
        <authorList>
            <person name="Hensen N."/>
            <person name="Bonometti L."/>
            <person name="Westerberg I."/>
            <person name="Brannstrom I.O."/>
            <person name="Guillou S."/>
            <person name="Cros-Aarteil S."/>
            <person name="Calhoun S."/>
            <person name="Haridas S."/>
            <person name="Kuo A."/>
            <person name="Mondo S."/>
            <person name="Pangilinan J."/>
            <person name="Riley R."/>
            <person name="LaButti K."/>
            <person name="Andreopoulos B."/>
            <person name="Lipzen A."/>
            <person name="Chen C."/>
            <person name="Yan M."/>
            <person name="Daum C."/>
            <person name="Ng V."/>
            <person name="Clum A."/>
            <person name="Steindorff A."/>
            <person name="Ohm R.A."/>
            <person name="Martin F."/>
            <person name="Silar P."/>
            <person name="Natvig D.O."/>
            <person name="Lalanne C."/>
            <person name="Gautier V."/>
            <person name="Ament-Velasquez S.L."/>
            <person name="Kruys A."/>
            <person name="Hutchinson M.I."/>
            <person name="Powell A.J."/>
            <person name="Barry K."/>
            <person name="Miller A.N."/>
            <person name="Grigoriev I.V."/>
            <person name="Debuchy R."/>
            <person name="Gladieux P."/>
            <person name="Hiltunen Thoren M."/>
            <person name="Johannesson H."/>
        </authorList>
    </citation>
    <scope>NUCLEOTIDE SEQUENCE [LARGE SCALE GENOMIC DNA]</scope>
    <source>
        <strain evidence="4">CBS 284.82</strain>
    </source>
</reference>
<dbReference type="EMBL" id="MU854414">
    <property type="protein sequence ID" value="KAK4038951.1"/>
    <property type="molecule type" value="Genomic_DNA"/>
</dbReference>
<evidence type="ECO:0000313" key="4">
    <source>
        <dbReference type="Proteomes" id="UP001303115"/>
    </source>
</evidence>
<organism evidence="3 4">
    <name type="scientific">Parachaetomium inaequale</name>
    <dbReference type="NCBI Taxonomy" id="2588326"/>
    <lineage>
        <taxon>Eukaryota</taxon>
        <taxon>Fungi</taxon>
        <taxon>Dikarya</taxon>
        <taxon>Ascomycota</taxon>
        <taxon>Pezizomycotina</taxon>
        <taxon>Sordariomycetes</taxon>
        <taxon>Sordariomycetidae</taxon>
        <taxon>Sordariales</taxon>
        <taxon>Chaetomiaceae</taxon>
        <taxon>Parachaetomium</taxon>
    </lineage>
</organism>
<keyword evidence="2" id="KW-0732">Signal</keyword>
<keyword evidence="4" id="KW-1185">Reference proteome</keyword>
<dbReference type="AlphaFoldDB" id="A0AAN6PDL6"/>
<accession>A0AAN6PDL6</accession>
<feature type="signal peptide" evidence="2">
    <location>
        <begin position="1"/>
        <end position="17"/>
    </location>
</feature>
<feature type="region of interest" description="Disordered" evidence="1">
    <location>
        <begin position="44"/>
        <end position="69"/>
    </location>
</feature>